<dbReference type="OrthoDB" id="3750626at2759"/>
<organism evidence="2 3">
    <name type="scientific">Periconia macrospinosa</name>
    <dbReference type="NCBI Taxonomy" id="97972"/>
    <lineage>
        <taxon>Eukaryota</taxon>
        <taxon>Fungi</taxon>
        <taxon>Dikarya</taxon>
        <taxon>Ascomycota</taxon>
        <taxon>Pezizomycotina</taxon>
        <taxon>Dothideomycetes</taxon>
        <taxon>Pleosporomycetidae</taxon>
        <taxon>Pleosporales</taxon>
        <taxon>Massarineae</taxon>
        <taxon>Periconiaceae</taxon>
        <taxon>Periconia</taxon>
    </lineage>
</organism>
<name>A0A2V1DU02_9PLEO</name>
<gene>
    <name evidence="2" type="ORF">DM02DRAFT_627598</name>
</gene>
<dbReference type="Pfam" id="PF12937">
    <property type="entry name" value="F-box-like"/>
    <property type="match status" value="1"/>
</dbReference>
<protein>
    <recommendedName>
        <fullName evidence="1">F-box domain-containing protein</fullName>
    </recommendedName>
</protein>
<dbReference type="InterPro" id="IPR001810">
    <property type="entry name" value="F-box_dom"/>
</dbReference>
<evidence type="ECO:0000259" key="1">
    <source>
        <dbReference type="Pfam" id="PF12937"/>
    </source>
</evidence>
<dbReference type="InterPro" id="IPR036047">
    <property type="entry name" value="F-box-like_dom_sf"/>
</dbReference>
<reference evidence="2 3" key="1">
    <citation type="journal article" date="2018" name="Sci. Rep.">
        <title>Comparative genomics provides insights into the lifestyle and reveals functional heterogeneity of dark septate endophytic fungi.</title>
        <authorList>
            <person name="Knapp D.G."/>
            <person name="Nemeth J.B."/>
            <person name="Barry K."/>
            <person name="Hainaut M."/>
            <person name="Henrissat B."/>
            <person name="Johnson J."/>
            <person name="Kuo A."/>
            <person name="Lim J.H.P."/>
            <person name="Lipzen A."/>
            <person name="Nolan M."/>
            <person name="Ohm R.A."/>
            <person name="Tamas L."/>
            <person name="Grigoriev I.V."/>
            <person name="Spatafora J.W."/>
            <person name="Nagy L.G."/>
            <person name="Kovacs G.M."/>
        </authorList>
    </citation>
    <scope>NUCLEOTIDE SEQUENCE [LARGE SCALE GENOMIC DNA]</scope>
    <source>
        <strain evidence="2 3">DSE2036</strain>
    </source>
</reference>
<accession>A0A2V1DU02</accession>
<sequence length="500" mass="57938">MPTMACVKFSFVRRLPPPATTPTREMAPLERLPQELLVRIASILRHGNTSDIIAMADLAALCLVSRRLCIIARDQLYKYPYIARGYTTRQGVCLHSHIFLFARTIVEQPSLFTEMHHLSMFLTPGVLKRRFRYRSEPLTFIQQCIDRLRELGGNNSRPSAEWIKMFKRRCPEAFYAGAILALAPPLLELTLRIDGAKELVELPTGLKVIYFGLRWSTKRSPSPSPSQAVKIAPRTKNLHWLFMGSDFFTGPLSYMDSITTLELNDMSMYYSFKNWKSSVLRSITTLVLRTSIWGFLHAGVWGFDSDPLRRLQALFLNSNSLDMIIESCQWHQLGGKVLKVEGTRWRFKNLMIRLRPMAHRLEHLSIKVVPKPLEESIDKWLPRIRRVNSLRHYVRLRSLAVPQDFFFKRSLCPHILESLSIYSLVPQSLERLEIMYPSRSIMVFLFRLAQWLACHSDWNLREVVLSYSKLLGDLPDKLVSEPVYDALARRGVNVRLYKLD</sequence>
<evidence type="ECO:0000313" key="3">
    <source>
        <dbReference type="Proteomes" id="UP000244855"/>
    </source>
</evidence>
<dbReference type="AlphaFoldDB" id="A0A2V1DU02"/>
<feature type="domain" description="F-box" evidence="1">
    <location>
        <begin position="29"/>
        <end position="82"/>
    </location>
</feature>
<dbReference type="SUPFAM" id="SSF81383">
    <property type="entry name" value="F-box domain"/>
    <property type="match status" value="1"/>
</dbReference>
<keyword evidence="3" id="KW-1185">Reference proteome</keyword>
<dbReference type="Proteomes" id="UP000244855">
    <property type="component" value="Unassembled WGS sequence"/>
</dbReference>
<evidence type="ECO:0000313" key="2">
    <source>
        <dbReference type="EMBL" id="PVI01559.1"/>
    </source>
</evidence>
<proteinExistence type="predicted"/>
<dbReference type="EMBL" id="KZ805356">
    <property type="protein sequence ID" value="PVI01559.1"/>
    <property type="molecule type" value="Genomic_DNA"/>
</dbReference>